<evidence type="ECO:0000256" key="1">
    <source>
        <dbReference type="SAM" id="MobiDB-lite"/>
    </source>
</evidence>
<keyword evidence="2" id="KW-0472">Membrane</keyword>
<dbReference type="EMBL" id="GDJX01026497">
    <property type="protein sequence ID" value="JAT41439.1"/>
    <property type="molecule type" value="Transcribed_RNA"/>
</dbReference>
<protein>
    <submittedName>
        <fullName evidence="4">Uncharacterized protein</fullName>
    </submittedName>
</protein>
<feature type="region of interest" description="Disordered" evidence="1">
    <location>
        <begin position="542"/>
        <end position="562"/>
    </location>
</feature>
<feature type="compositionally biased region" description="Acidic residues" evidence="1">
    <location>
        <begin position="312"/>
        <end position="343"/>
    </location>
</feature>
<dbReference type="PANTHER" id="PTHR33870">
    <property type="entry name" value="CARDIOMYOPATHY-ASSOCIATED PROTEIN"/>
    <property type="match status" value="1"/>
</dbReference>
<keyword evidence="2" id="KW-1133">Transmembrane helix</keyword>
<feature type="compositionally biased region" description="Basic and acidic residues" evidence="1">
    <location>
        <begin position="590"/>
        <end position="604"/>
    </location>
</feature>
<feature type="transmembrane region" description="Helical" evidence="2">
    <location>
        <begin position="51"/>
        <end position="74"/>
    </location>
</feature>
<dbReference type="AlphaFoldDB" id="A0A1D1ZJM8"/>
<name>A0A1D1ZJM8_9ARAE</name>
<feature type="non-terminal residue" evidence="4">
    <location>
        <position position="1200"/>
    </location>
</feature>
<proteinExistence type="predicted"/>
<dbReference type="PANTHER" id="PTHR33870:SF4">
    <property type="entry name" value="CARDIOMYOPATHY-ASSOCIATED PROTEIN"/>
    <property type="match status" value="1"/>
</dbReference>
<organism evidence="4">
    <name type="scientific">Anthurium amnicola</name>
    <dbReference type="NCBI Taxonomy" id="1678845"/>
    <lineage>
        <taxon>Eukaryota</taxon>
        <taxon>Viridiplantae</taxon>
        <taxon>Streptophyta</taxon>
        <taxon>Embryophyta</taxon>
        <taxon>Tracheophyta</taxon>
        <taxon>Spermatophyta</taxon>
        <taxon>Magnoliopsida</taxon>
        <taxon>Liliopsida</taxon>
        <taxon>Araceae</taxon>
        <taxon>Pothoideae</taxon>
        <taxon>Potheae</taxon>
        <taxon>Anthurium</taxon>
    </lineage>
</organism>
<gene>
    <name evidence="4" type="ORF">g.44028</name>
    <name evidence="3" type="ORF">g.44030</name>
</gene>
<evidence type="ECO:0000313" key="3">
    <source>
        <dbReference type="EMBL" id="JAT41439.1"/>
    </source>
</evidence>
<accession>A0A1D1ZJM8</accession>
<feature type="region of interest" description="Disordered" evidence="1">
    <location>
        <begin position="576"/>
        <end position="604"/>
    </location>
</feature>
<feature type="region of interest" description="Disordered" evidence="1">
    <location>
        <begin position="305"/>
        <end position="344"/>
    </location>
</feature>
<feature type="region of interest" description="Disordered" evidence="1">
    <location>
        <begin position="252"/>
        <end position="273"/>
    </location>
</feature>
<evidence type="ECO:0000256" key="2">
    <source>
        <dbReference type="SAM" id="Phobius"/>
    </source>
</evidence>
<dbReference type="EMBL" id="GDJX01000935">
    <property type="protein sequence ID" value="JAT67001.1"/>
    <property type="molecule type" value="Transcribed_RNA"/>
</dbReference>
<sequence length="1200" mass="132202">MNITTKEIIMYTRKFVVFSIVNIYRSACEHPFVVGMAFFLLLLYRFLPSLFGVLVSSSPIIICTALLLGMLLSFGQPNIPEIEEEDTTHDLSPSHVHAIANDVVVEKDESFYISSHIENRKRLEKTSAEEAKVIKQVDYVCESERGALSSASNVDEERKPEATVATSSLVEVDKKEIHVENLATAKEVNDRGHFKKGELDEAELLEDSKELAEHVHLATSSQNWTEGLQAEIHEPLVNTHFDSALDSSHKLIDSSDVSGSDSDHAESSSPDASMADIIPMLDELHPLLNLEDPQLVIAPVDDLHSLSGVSSEDGESDDGSGEEEAENQEEEGEEEEAKEENEDGAALAVKWTEDDEKNLIVLGTSELERNRRLENLIAKRRARKNLRLEAEKNLIDFDGNEMTPFMDELSRIPMQILPISTERRNPFDLPYDSEENSGLPPIPGSAPSILLPRRNPFDLPHDQTDESGNFTRVCEGHQGLFNVSQREMFFRRHESFALGASFTGEIKQEKHEMKLRPYFVAERTNLEAASYAHFQRQWSEKSDSKVSSVPDSESISSVAEQDHNCELSEKQLHQESEFELVSSSTSDANPVERENNSFDKVDSADPLSKHKEINICISDEVNVGSSEVCGASMDESVNDFIELVVQNGNDLYLRSPISDIAKSDVAEEKYKRSSSSYSSEMSEEILSTRANEGSIDLQQSSGSSSKDSSSSIQLVNREIEVVNDCHVVEPVYDSSPTAVEKSLSNIASLEEEFLHGSQGSFKSTSSLSSETLVETLEMGSPERNIFSEIGEFVSGTGSMGEISASDNGALWVAPSNLSAVEENESRSREVGEIREQDVIHVEFSEVNDAYDHPLASTLSESAFEQIMSSSSSTSTETDLSEDSTMDAGVDLQFSEHERIVVAPHPDVLSTSDRFNSEVSANAQPSLEGTIVQASFDTSLVDQQVGTFPSISKDVSEYFMHGEKSENESTSGTNDELIGSPKAVVPTANLPSVEHVLSVLHNKSLMVIDGNDDIKKAEGVPENGDSLLYLSGANIPDSSFDGIELPSQVEGMELLILSERTEVHESEFADTCSLESKEDALSKQENVLPAHVSGSDAVYASLEDLKGIDDEALLLELDAIGDFHVEELKLGESRTETHCQYGITDKQISEEPTFVNSEMGGSEVLLAKVHTELEENFRDLQEVEARSLEDIHMALKHVSEG</sequence>
<keyword evidence="2" id="KW-0812">Transmembrane</keyword>
<feature type="compositionally biased region" description="Low complexity" evidence="1">
    <location>
        <begin position="545"/>
        <end position="557"/>
    </location>
</feature>
<reference evidence="4" key="1">
    <citation type="submission" date="2015-07" db="EMBL/GenBank/DDBJ databases">
        <title>Transcriptome Assembly of Anthurium amnicola.</title>
        <authorList>
            <person name="Suzuki J."/>
        </authorList>
    </citation>
    <scope>NUCLEOTIDE SEQUENCE</scope>
</reference>
<evidence type="ECO:0000313" key="4">
    <source>
        <dbReference type="EMBL" id="JAT67001.1"/>
    </source>
</evidence>